<feature type="binding site" evidence="4">
    <location>
        <begin position="256"/>
        <end position="263"/>
    </location>
    <ligand>
        <name>FAD</name>
        <dbReference type="ChEBI" id="CHEBI:57692"/>
    </ligand>
</feature>
<dbReference type="InterPro" id="IPR001308">
    <property type="entry name" value="ETF_a/FixB"/>
</dbReference>
<dbReference type="InterPro" id="IPR014731">
    <property type="entry name" value="ETF_asu_C"/>
</dbReference>
<reference evidence="6" key="1">
    <citation type="submission" date="2024-06" db="EMBL/GenBank/DDBJ databases">
        <title>Lacrimispora cavernae sp. nov., a novel anaerobe isolated from bat guano pile inside a cave.</title>
        <authorList>
            <person name="Miller S.L."/>
            <person name="Lu N."/>
            <person name="King J."/>
            <person name="Sankaranarayanan K."/>
            <person name="Lawson P.A."/>
        </authorList>
    </citation>
    <scope>NUCLEOTIDE SEQUENCE</scope>
    <source>
        <strain evidence="6">BS-2</strain>
    </source>
</reference>
<comment type="similarity">
    <text evidence="1">Belongs to the ETF alpha-subunit/FixB family.</text>
</comment>
<dbReference type="InterPro" id="IPR029035">
    <property type="entry name" value="DHS-like_NAD/FAD-binding_dom"/>
</dbReference>
<dbReference type="PIRSF" id="PIRSF000089">
    <property type="entry name" value="Electra_flavoP_a"/>
    <property type="match status" value="1"/>
</dbReference>
<dbReference type="Pfam" id="PF01012">
    <property type="entry name" value="ETF"/>
    <property type="match status" value="1"/>
</dbReference>
<evidence type="ECO:0000256" key="1">
    <source>
        <dbReference type="ARBA" id="ARBA00005817"/>
    </source>
</evidence>
<name>A0AAU7PRX0_9FIRM</name>
<comment type="cofactor">
    <cofactor evidence="4">
        <name>FAD</name>
        <dbReference type="ChEBI" id="CHEBI:57692"/>
    </cofactor>
    <text evidence="4">Binds 1 FAD per dimer.</text>
</comment>
<evidence type="ECO:0000313" key="6">
    <source>
        <dbReference type="EMBL" id="XBS54792.1"/>
    </source>
</evidence>
<dbReference type="GO" id="GO:0050660">
    <property type="term" value="F:flavin adenine dinucleotide binding"/>
    <property type="evidence" value="ECO:0007669"/>
    <property type="project" value="InterPro"/>
</dbReference>
<keyword evidence="2" id="KW-0813">Transport</keyword>
<dbReference type="Pfam" id="PF00766">
    <property type="entry name" value="ETF_alpha"/>
    <property type="match status" value="1"/>
</dbReference>
<evidence type="ECO:0000259" key="5">
    <source>
        <dbReference type="SMART" id="SM00893"/>
    </source>
</evidence>
<protein>
    <submittedName>
        <fullName evidence="6">FAD-binding protein</fullName>
    </submittedName>
</protein>
<dbReference type="FunFam" id="3.40.50.1220:FF:000004">
    <property type="entry name" value="Electron transfer flavoprotein"/>
    <property type="match status" value="1"/>
</dbReference>
<feature type="binding site" evidence="4">
    <location>
        <position position="199"/>
    </location>
    <ligand>
        <name>FAD</name>
        <dbReference type="ChEBI" id="CHEBI:57692"/>
    </ligand>
</feature>
<keyword evidence="3" id="KW-0285">Flavoprotein</keyword>
<sequence length="308" mass="32424">MAIPSIFIVSDNYSVLPEFCCGAKTLADSVTAIVFGDETAAKAAANCSADKIIFCPVAEEGAPEDYASAIAAEIKAVPNAIVLVNNSIRGHLLAGKISVYLDTAVISGANNLSVEEDKFICSRMVYGGTAQRKEIFTKPYGIVTIAGGIFDVAPAGGETTDIRAIEGAPEGSIPRISRNEKKEGAVNLAAAKRIIDIGRGLAAEEDLDMCRKLAKLLDAEVGCSRPIAENNKWMPKACYLGITGVQVKPDLIVTLGLSGQVQHIGGINKSKVIIAINKDKAAPIFKNADFGLVGDMYKIVPALIDKLS</sequence>
<dbReference type="SMART" id="SM00893">
    <property type="entry name" value="ETF"/>
    <property type="match status" value="1"/>
</dbReference>
<dbReference type="EMBL" id="CP157940">
    <property type="protein sequence ID" value="XBS54792.1"/>
    <property type="molecule type" value="Genomic_DNA"/>
</dbReference>
<dbReference type="AlphaFoldDB" id="A0AAU7PRX0"/>
<feature type="binding site" evidence="4">
    <location>
        <begin position="224"/>
        <end position="225"/>
    </location>
    <ligand>
        <name>FAD</name>
        <dbReference type="ChEBI" id="CHEBI:57692"/>
    </ligand>
</feature>
<dbReference type="SUPFAM" id="SSF52467">
    <property type="entry name" value="DHS-like NAD/FAD-binding domain"/>
    <property type="match status" value="1"/>
</dbReference>
<accession>A0AAU7PRX0</accession>
<keyword evidence="4" id="KW-0274">FAD</keyword>
<evidence type="ECO:0000256" key="3">
    <source>
        <dbReference type="ARBA" id="ARBA00022630"/>
    </source>
</evidence>
<dbReference type="InterPro" id="IPR014729">
    <property type="entry name" value="Rossmann-like_a/b/a_fold"/>
</dbReference>
<dbReference type="SUPFAM" id="SSF52402">
    <property type="entry name" value="Adenine nucleotide alpha hydrolases-like"/>
    <property type="match status" value="1"/>
</dbReference>
<evidence type="ECO:0000256" key="4">
    <source>
        <dbReference type="PIRSR" id="PIRSR000089-1"/>
    </source>
</evidence>
<dbReference type="GO" id="GO:0009055">
    <property type="term" value="F:electron transfer activity"/>
    <property type="evidence" value="ECO:0007669"/>
    <property type="project" value="InterPro"/>
</dbReference>
<dbReference type="Gene3D" id="3.40.50.1220">
    <property type="entry name" value="TPP-binding domain"/>
    <property type="match status" value="1"/>
</dbReference>
<feature type="domain" description="Electron transfer flavoprotein alpha/beta-subunit N-terminal" evidence="5">
    <location>
        <begin position="6"/>
        <end position="185"/>
    </location>
</feature>
<organism evidence="6">
    <name type="scientific">Lacrimispora sp. BS-2</name>
    <dbReference type="NCBI Taxonomy" id="3151850"/>
    <lineage>
        <taxon>Bacteria</taxon>
        <taxon>Bacillati</taxon>
        <taxon>Bacillota</taxon>
        <taxon>Clostridia</taxon>
        <taxon>Lachnospirales</taxon>
        <taxon>Lachnospiraceae</taxon>
        <taxon>Lacrimispora</taxon>
    </lineage>
</organism>
<dbReference type="InterPro" id="IPR014730">
    <property type="entry name" value="ETF_a/b_N"/>
</dbReference>
<evidence type="ECO:0000256" key="2">
    <source>
        <dbReference type="ARBA" id="ARBA00022448"/>
    </source>
</evidence>
<feature type="binding site" evidence="4">
    <location>
        <position position="277"/>
    </location>
    <ligand>
        <name>FAD</name>
        <dbReference type="ChEBI" id="CHEBI:57692"/>
    </ligand>
</feature>
<dbReference type="Gene3D" id="3.40.50.620">
    <property type="entry name" value="HUPs"/>
    <property type="match status" value="1"/>
</dbReference>
<dbReference type="PANTHER" id="PTHR43153">
    <property type="entry name" value="ELECTRON TRANSFER FLAVOPROTEIN ALPHA"/>
    <property type="match status" value="1"/>
</dbReference>
<dbReference type="PANTHER" id="PTHR43153:SF1">
    <property type="entry name" value="ELECTRON TRANSFER FLAVOPROTEIN SUBUNIT ALPHA, MITOCHONDRIAL"/>
    <property type="match status" value="1"/>
</dbReference>
<dbReference type="RefSeq" id="WP_349947480.1">
    <property type="nucleotide sequence ID" value="NZ_CP157940.1"/>
</dbReference>
<dbReference type="GO" id="GO:0033539">
    <property type="term" value="P:fatty acid beta-oxidation using acyl-CoA dehydrogenase"/>
    <property type="evidence" value="ECO:0007669"/>
    <property type="project" value="TreeGrafter"/>
</dbReference>
<gene>
    <name evidence="6" type="ORF">ABFV83_03080</name>
</gene>
<proteinExistence type="inferred from homology"/>